<organism evidence="1 2">
    <name type="scientific">Bordetella genomosp. 9</name>
    <dbReference type="NCBI Taxonomy" id="1416803"/>
    <lineage>
        <taxon>Bacteria</taxon>
        <taxon>Pseudomonadati</taxon>
        <taxon>Pseudomonadota</taxon>
        <taxon>Betaproteobacteria</taxon>
        <taxon>Burkholderiales</taxon>
        <taxon>Alcaligenaceae</taxon>
        <taxon>Bordetella</taxon>
    </lineage>
</organism>
<name>A0A1W6YWY7_9BORD</name>
<gene>
    <name evidence="1" type="ORF">CAL13_04555</name>
</gene>
<dbReference type="PANTHER" id="PTHR35370">
    <property type="entry name" value="CYTOPLASMIC PROTEIN-RELATED-RELATED"/>
    <property type="match status" value="1"/>
</dbReference>
<evidence type="ECO:0000313" key="2">
    <source>
        <dbReference type="Proteomes" id="UP000194139"/>
    </source>
</evidence>
<proteinExistence type="predicted"/>
<dbReference type="NCBIfam" id="TIGR03359">
    <property type="entry name" value="VI_chp_6"/>
    <property type="match status" value="1"/>
</dbReference>
<dbReference type="PIRSF" id="PIRSF028304">
    <property type="entry name" value="UCP028304"/>
    <property type="match status" value="1"/>
</dbReference>
<dbReference type="InterPro" id="IPR010272">
    <property type="entry name" value="T6SS_TssF"/>
</dbReference>
<dbReference type="Proteomes" id="UP000194139">
    <property type="component" value="Chromosome"/>
</dbReference>
<dbReference type="PANTHER" id="PTHR35370:SF1">
    <property type="entry name" value="TYPE VI SECRETION SYSTEM COMPONENT TSSF1"/>
    <property type="match status" value="1"/>
</dbReference>
<sequence length="626" mass="70099">MTPELLRYYNQELMYLREMGGEFARMFPKIAGRLGMEGFECADPYVERLLEGFSFLAARIQQKLDGRFAPFANQLAELVYPHFAAPTPSMIVVEIDPDVDNPGLAQGLLVPRDTALHSRLPHEGSTRCEYRTAHAVALWPLRLHHADYRPYTGFPAYASQDSRGGPCAVMRLRIGRLDGRPVNELDLDNLTFYLHGSGDLPAQLYEQLLGHALSVVITPVDRGASWQEALPPRCLSAEGLDDDQALLPPPPRAFGGYRLLHEYFSFPERLRFVALNGLRQALKRCADPQFDIVILLDDYQPKWERLVDASRFKLNCTPAINLFPRRGDRIAIDDGRFEHHVVPDRTRPLDFEVYAVQSVRGYRETGGDAELFLPMYRSVDPALDIGHVGGYFQIRRETRLRSEREHRHGGRSRYAGCETYIALTEDPRHGNDEPLRQLALDLLCTNRDLPLSMPLGTGRTDFTLGSDLPVGPIRCVAGPTEPRPMLAEGAAAWRFLRLLSLNYLSLSDGDAVSNAEALRDVLDLYRPLNDDAARRKAAGIVQVASRPVVRRLPHAGPACFGRGLEIAVTLDDDAFEGCGAFLLGAVLQAFFATCVSINHFTETIVRTLRGGERMRWPARSGRCQIL</sequence>
<dbReference type="RefSeq" id="WP_086071659.1">
    <property type="nucleotide sequence ID" value="NZ_CP021109.1"/>
</dbReference>
<dbReference type="AlphaFoldDB" id="A0A1W6YWY7"/>
<accession>A0A1W6YWY7</accession>
<dbReference type="EMBL" id="CP021109">
    <property type="protein sequence ID" value="ARP85566.1"/>
    <property type="molecule type" value="Genomic_DNA"/>
</dbReference>
<keyword evidence="2" id="KW-1185">Reference proteome</keyword>
<reference evidence="1 2" key="1">
    <citation type="submission" date="2017-05" db="EMBL/GenBank/DDBJ databases">
        <title>Complete and WGS of Bordetella genogroups.</title>
        <authorList>
            <person name="Spilker T."/>
            <person name="LiPuma J."/>
        </authorList>
    </citation>
    <scope>NUCLEOTIDE SEQUENCE [LARGE SCALE GENOMIC DNA]</scope>
    <source>
        <strain evidence="1 2">AU17164</strain>
    </source>
</reference>
<dbReference type="Pfam" id="PF05947">
    <property type="entry name" value="T6SS_TssF"/>
    <property type="match status" value="1"/>
</dbReference>
<protein>
    <submittedName>
        <fullName evidence="1">Type VI secretion system protein ImpG</fullName>
    </submittedName>
</protein>
<evidence type="ECO:0000313" key="1">
    <source>
        <dbReference type="EMBL" id="ARP85566.1"/>
    </source>
</evidence>